<feature type="signal peptide" evidence="1">
    <location>
        <begin position="1"/>
        <end position="21"/>
    </location>
</feature>
<reference evidence="2 3" key="1">
    <citation type="journal article" date="2017" name="Int. J. Syst. Evol. Microbiol.">
        <title>Mucilaginibacterpsychrotolerans sp. nov., isolated from peatlands.</title>
        <authorList>
            <person name="Deng Y."/>
            <person name="Shen L."/>
            <person name="Xu B."/>
            <person name="Liu Y."/>
            <person name="Gu Z."/>
            <person name="Liu H."/>
            <person name="Zhou Y."/>
        </authorList>
    </citation>
    <scope>NUCLEOTIDE SEQUENCE [LARGE SCALE GENOMIC DNA]</scope>
    <source>
        <strain evidence="2 3">NH7-4</strain>
    </source>
</reference>
<dbReference type="EMBL" id="SOZE01000001">
    <property type="protein sequence ID" value="TFF40893.1"/>
    <property type="molecule type" value="Genomic_DNA"/>
</dbReference>
<evidence type="ECO:0000313" key="2">
    <source>
        <dbReference type="EMBL" id="TFF40893.1"/>
    </source>
</evidence>
<feature type="chain" id="PRO_5021277514" description="DUF4412 domain-containing protein" evidence="1">
    <location>
        <begin position="22"/>
        <end position="236"/>
    </location>
</feature>
<dbReference type="AlphaFoldDB" id="A0A4Y8SPC3"/>
<dbReference type="Proteomes" id="UP000297540">
    <property type="component" value="Unassembled WGS sequence"/>
</dbReference>
<organism evidence="2 3">
    <name type="scientific">Mucilaginibacter psychrotolerans</name>
    <dbReference type="NCBI Taxonomy" id="1524096"/>
    <lineage>
        <taxon>Bacteria</taxon>
        <taxon>Pseudomonadati</taxon>
        <taxon>Bacteroidota</taxon>
        <taxon>Sphingobacteriia</taxon>
        <taxon>Sphingobacteriales</taxon>
        <taxon>Sphingobacteriaceae</taxon>
        <taxon>Mucilaginibacter</taxon>
    </lineage>
</organism>
<sequence length="236" mass="26585">MKNLSKLLCFLVCLLTLPAAAQDFPSADSVLARYVDVIGGKARWAAIKTSEFHVKATVEDQPMDILVIKLGPGKYYQSLIGSGIDIKEVYNNGKAYNIINGKQEEVTDTEQLDHYELQSQILPDMSYALLNYKREMFGIDTINGVEYYVVVLTSKNGSRNINYYEKATGLLKIIDKKGRKHYMDDYKSFNGCLIPMVMIADMGEGRTMKSKVVDWLVNQKTDASVFDVKHSTNIVQ</sequence>
<gene>
    <name evidence="2" type="ORF">E2R66_01570</name>
</gene>
<evidence type="ECO:0000256" key="1">
    <source>
        <dbReference type="SAM" id="SignalP"/>
    </source>
</evidence>
<evidence type="ECO:0008006" key="4">
    <source>
        <dbReference type="Google" id="ProtNLM"/>
    </source>
</evidence>
<protein>
    <recommendedName>
        <fullName evidence="4">DUF4412 domain-containing protein</fullName>
    </recommendedName>
</protein>
<comment type="caution">
    <text evidence="2">The sequence shown here is derived from an EMBL/GenBank/DDBJ whole genome shotgun (WGS) entry which is preliminary data.</text>
</comment>
<name>A0A4Y8SPC3_9SPHI</name>
<proteinExistence type="predicted"/>
<accession>A0A4Y8SPC3</accession>
<dbReference type="OrthoDB" id="9811314at2"/>
<evidence type="ECO:0000313" key="3">
    <source>
        <dbReference type="Proteomes" id="UP000297540"/>
    </source>
</evidence>
<keyword evidence="3" id="KW-1185">Reference proteome</keyword>
<keyword evidence="1" id="KW-0732">Signal</keyword>
<dbReference type="Gene3D" id="2.50.20.10">
    <property type="entry name" value="Lipoprotein localisation LolA/LolB/LppX"/>
    <property type="match status" value="1"/>
</dbReference>
<dbReference type="RefSeq" id="WP_133229522.1">
    <property type="nucleotide sequence ID" value="NZ_SOZE01000001.1"/>
</dbReference>